<proteinExistence type="predicted"/>
<evidence type="ECO:0000313" key="3">
    <source>
        <dbReference type="Proteomes" id="UP000626092"/>
    </source>
</evidence>
<protein>
    <submittedName>
        <fullName evidence="2">Uncharacterized protein</fullName>
    </submittedName>
</protein>
<sequence length="117" mass="13393">MDYDYKVTKKAGSLYDDDQEGHKFVDEEDEILNEYTRSFSFQAPEEVEDRLFDQRESNHSAQDVGESDSDSDEDEEDYEQPLEEPTLASEEAIKALEILTLEAPEQCAICVYHSPCG</sequence>
<feature type="region of interest" description="Disordered" evidence="1">
    <location>
        <begin position="1"/>
        <end position="22"/>
    </location>
</feature>
<evidence type="ECO:0000313" key="2">
    <source>
        <dbReference type="EMBL" id="KAF7138799.1"/>
    </source>
</evidence>
<dbReference type="AlphaFoldDB" id="A0A834LL63"/>
<feature type="compositionally biased region" description="Acidic residues" evidence="1">
    <location>
        <begin position="65"/>
        <end position="82"/>
    </location>
</feature>
<feature type="region of interest" description="Disordered" evidence="1">
    <location>
        <begin position="37"/>
        <end position="89"/>
    </location>
</feature>
<comment type="caution">
    <text evidence="2">The sequence shown here is derived from an EMBL/GenBank/DDBJ whole genome shotgun (WGS) entry which is preliminary data.</text>
</comment>
<reference evidence="2" key="1">
    <citation type="submission" date="2019-11" db="EMBL/GenBank/DDBJ databases">
        <authorList>
            <person name="Liu Y."/>
            <person name="Hou J."/>
            <person name="Li T.-Q."/>
            <person name="Guan C.-H."/>
            <person name="Wu X."/>
            <person name="Wu H.-Z."/>
            <person name="Ling F."/>
            <person name="Zhang R."/>
            <person name="Shi X.-G."/>
            <person name="Ren J.-P."/>
            <person name="Chen E.-F."/>
            <person name="Sun J.-M."/>
        </authorList>
    </citation>
    <scope>NUCLEOTIDE SEQUENCE</scope>
    <source>
        <strain evidence="2">Adult_tree_wgs_1</strain>
        <tissue evidence="2">Leaves</tissue>
    </source>
</reference>
<gene>
    <name evidence="2" type="ORF">RHSIM_Rhsim07G0220300</name>
</gene>
<dbReference type="Proteomes" id="UP000626092">
    <property type="component" value="Unassembled WGS sequence"/>
</dbReference>
<name>A0A834LL63_RHOSS</name>
<feature type="compositionally biased region" description="Basic and acidic residues" evidence="1">
    <location>
        <begin position="49"/>
        <end position="58"/>
    </location>
</feature>
<organism evidence="2 3">
    <name type="scientific">Rhododendron simsii</name>
    <name type="common">Sims's rhododendron</name>
    <dbReference type="NCBI Taxonomy" id="118357"/>
    <lineage>
        <taxon>Eukaryota</taxon>
        <taxon>Viridiplantae</taxon>
        <taxon>Streptophyta</taxon>
        <taxon>Embryophyta</taxon>
        <taxon>Tracheophyta</taxon>
        <taxon>Spermatophyta</taxon>
        <taxon>Magnoliopsida</taxon>
        <taxon>eudicotyledons</taxon>
        <taxon>Gunneridae</taxon>
        <taxon>Pentapetalae</taxon>
        <taxon>asterids</taxon>
        <taxon>Ericales</taxon>
        <taxon>Ericaceae</taxon>
        <taxon>Ericoideae</taxon>
        <taxon>Rhodoreae</taxon>
        <taxon>Rhododendron</taxon>
    </lineage>
</organism>
<keyword evidence="3" id="KW-1185">Reference proteome</keyword>
<accession>A0A834LL63</accession>
<dbReference type="EMBL" id="WJXA01000007">
    <property type="protein sequence ID" value="KAF7138799.1"/>
    <property type="molecule type" value="Genomic_DNA"/>
</dbReference>
<evidence type="ECO:0000256" key="1">
    <source>
        <dbReference type="SAM" id="MobiDB-lite"/>
    </source>
</evidence>